<evidence type="ECO:0000313" key="3">
    <source>
        <dbReference type="Proteomes" id="UP000006727"/>
    </source>
</evidence>
<name>A0A2K1JUX6_PHYPA</name>
<proteinExistence type="predicted"/>
<evidence type="ECO:0000313" key="2">
    <source>
        <dbReference type="EnsemblPlants" id="PAC:32957881.CDS.1"/>
    </source>
</evidence>
<reference evidence="1 3" key="2">
    <citation type="journal article" date="2018" name="Plant J.">
        <title>The Physcomitrella patens chromosome-scale assembly reveals moss genome structure and evolution.</title>
        <authorList>
            <person name="Lang D."/>
            <person name="Ullrich K.K."/>
            <person name="Murat F."/>
            <person name="Fuchs J."/>
            <person name="Jenkins J."/>
            <person name="Haas F.B."/>
            <person name="Piednoel M."/>
            <person name="Gundlach H."/>
            <person name="Van Bel M."/>
            <person name="Meyberg R."/>
            <person name="Vives C."/>
            <person name="Morata J."/>
            <person name="Symeonidi A."/>
            <person name="Hiss M."/>
            <person name="Muchero W."/>
            <person name="Kamisugi Y."/>
            <person name="Saleh O."/>
            <person name="Blanc G."/>
            <person name="Decker E.L."/>
            <person name="van Gessel N."/>
            <person name="Grimwood J."/>
            <person name="Hayes R.D."/>
            <person name="Graham S.W."/>
            <person name="Gunter L.E."/>
            <person name="McDaniel S.F."/>
            <person name="Hoernstein S.N.W."/>
            <person name="Larsson A."/>
            <person name="Li F.W."/>
            <person name="Perroud P.F."/>
            <person name="Phillips J."/>
            <person name="Ranjan P."/>
            <person name="Rokshar D.S."/>
            <person name="Rothfels C.J."/>
            <person name="Schneider L."/>
            <person name="Shu S."/>
            <person name="Stevenson D.W."/>
            <person name="Thummler F."/>
            <person name="Tillich M."/>
            <person name="Villarreal Aguilar J.C."/>
            <person name="Widiez T."/>
            <person name="Wong G.K."/>
            <person name="Wymore A."/>
            <person name="Zhang Y."/>
            <person name="Zimmer A.D."/>
            <person name="Quatrano R.S."/>
            <person name="Mayer K.F.X."/>
            <person name="Goodstein D."/>
            <person name="Casacuberta J.M."/>
            <person name="Vandepoele K."/>
            <person name="Reski R."/>
            <person name="Cuming A.C."/>
            <person name="Tuskan G.A."/>
            <person name="Maumus F."/>
            <person name="Salse J."/>
            <person name="Schmutz J."/>
            <person name="Rensing S.A."/>
        </authorList>
    </citation>
    <scope>NUCLEOTIDE SEQUENCE [LARGE SCALE GENOMIC DNA]</scope>
    <source>
        <strain evidence="2 3">cv. Gransden 2004</strain>
    </source>
</reference>
<dbReference type="Gramene" id="Pp3c11_16140V3.3">
    <property type="protein sequence ID" value="PAC:32957883.CDS.1"/>
    <property type="gene ID" value="Pp3c11_16140"/>
</dbReference>
<protein>
    <submittedName>
        <fullName evidence="1 2">Uncharacterized protein</fullName>
    </submittedName>
</protein>
<dbReference type="PaxDb" id="3218-PP1S80_185V6.1"/>
<reference evidence="2" key="3">
    <citation type="submission" date="2020-12" db="UniProtKB">
        <authorList>
            <consortium name="EnsemblPlants"/>
        </authorList>
    </citation>
    <scope>IDENTIFICATION</scope>
</reference>
<sequence length="101" mass="11154">MSGIVGSNFWSKELECPLRVQGWCGGASFEQETQMKSNVLLPNKVPSLMFQIYQLRRLSHEVKGPFVVSLIQQRADSTDARAMSISVSKDASSISSIEFGV</sequence>
<dbReference type="Gramene" id="Pp3c11_16140V3.1">
    <property type="protein sequence ID" value="PAC:32957881.CDS.1"/>
    <property type="gene ID" value="Pp3c11_16140"/>
</dbReference>
<dbReference type="Proteomes" id="UP000006727">
    <property type="component" value="Chromosome 11"/>
</dbReference>
<dbReference type="InParanoid" id="A0A2K1JUX6"/>
<gene>
    <name evidence="1" type="ORF">PHYPA_015099</name>
</gene>
<dbReference type="AlphaFoldDB" id="A0A2K1JUX6"/>
<accession>A0A2K1JUX6</accession>
<evidence type="ECO:0000313" key="1">
    <source>
        <dbReference type="EMBL" id="PNR45328.1"/>
    </source>
</evidence>
<reference evidence="1 3" key="1">
    <citation type="journal article" date="2008" name="Science">
        <title>The Physcomitrella genome reveals evolutionary insights into the conquest of land by plants.</title>
        <authorList>
            <person name="Rensing S."/>
            <person name="Lang D."/>
            <person name="Zimmer A."/>
            <person name="Terry A."/>
            <person name="Salamov A."/>
            <person name="Shapiro H."/>
            <person name="Nishiyama T."/>
            <person name="Perroud P.-F."/>
            <person name="Lindquist E."/>
            <person name="Kamisugi Y."/>
            <person name="Tanahashi T."/>
            <person name="Sakakibara K."/>
            <person name="Fujita T."/>
            <person name="Oishi K."/>
            <person name="Shin-I T."/>
            <person name="Kuroki Y."/>
            <person name="Toyoda A."/>
            <person name="Suzuki Y."/>
            <person name="Hashimoto A."/>
            <person name="Yamaguchi K."/>
            <person name="Sugano A."/>
            <person name="Kohara Y."/>
            <person name="Fujiyama A."/>
            <person name="Anterola A."/>
            <person name="Aoki S."/>
            <person name="Ashton N."/>
            <person name="Barbazuk W.B."/>
            <person name="Barker E."/>
            <person name="Bennetzen J."/>
            <person name="Bezanilla M."/>
            <person name="Blankenship R."/>
            <person name="Cho S.H."/>
            <person name="Dutcher S."/>
            <person name="Estelle M."/>
            <person name="Fawcett J.A."/>
            <person name="Gundlach H."/>
            <person name="Hanada K."/>
            <person name="Heyl A."/>
            <person name="Hicks K.A."/>
            <person name="Hugh J."/>
            <person name="Lohr M."/>
            <person name="Mayer K."/>
            <person name="Melkozernov A."/>
            <person name="Murata T."/>
            <person name="Nelson D."/>
            <person name="Pils B."/>
            <person name="Prigge M."/>
            <person name="Reiss B."/>
            <person name="Renner T."/>
            <person name="Rombauts S."/>
            <person name="Rushton P."/>
            <person name="Sanderfoot A."/>
            <person name="Schween G."/>
            <person name="Shiu S.-H."/>
            <person name="Stueber K."/>
            <person name="Theodoulou F.L."/>
            <person name="Tu H."/>
            <person name="Van de Peer Y."/>
            <person name="Verrier P.J."/>
            <person name="Waters E."/>
            <person name="Wood A."/>
            <person name="Yang L."/>
            <person name="Cove D."/>
            <person name="Cuming A."/>
            <person name="Hasebe M."/>
            <person name="Lucas S."/>
            <person name="Mishler D.B."/>
            <person name="Reski R."/>
            <person name="Grigoriev I."/>
            <person name="Quatrano R.S."/>
            <person name="Boore J.L."/>
        </authorList>
    </citation>
    <scope>NUCLEOTIDE SEQUENCE [LARGE SCALE GENOMIC DNA]</scope>
    <source>
        <strain evidence="2 3">cv. Gransden 2004</strain>
    </source>
</reference>
<dbReference type="Gramene" id="Pp3c11_16140V3.2">
    <property type="protein sequence ID" value="PAC:32957882.CDS.1"/>
    <property type="gene ID" value="Pp3c11_16140"/>
</dbReference>
<keyword evidence="3" id="KW-1185">Reference proteome</keyword>
<dbReference type="EnsemblPlants" id="Pp3c11_16140V3.1">
    <property type="protein sequence ID" value="PAC:32957881.CDS.1"/>
    <property type="gene ID" value="Pp3c11_16140"/>
</dbReference>
<dbReference type="EnsemblPlants" id="Pp3c11_16140V3.3">
    <property type="protein sequence ID" value="PAC:32957883.CDS.1"/>
    <property type="gene ID" value="Pp3c11_16140"/>
</dbReference>
<dbReference type="EMBL" id="ABEU02000011">
    <property type="protein sequence ID" value="PNR45328.1"/>
    <property type="molecule type" value="Genomic_DNA"/>
</dbReference>
<dbReference type="EnsemblPlants" id="Pp3c11_16140V3.2">
    <property type="protein sequence ID" value="PAC:32957882.CDS.1"/>
    <property type="gene ID" value="Pp3c11_16140"/>
</dbReference>
<organism evidence="1">
    <name type="scientific">Physcomitrium patens</name>
    <name type="common">Spreading-leaved earth moss</name>
    <name type="synonym">Physcomitrella patens</name>
    <dbReference type="NCBI Taxonomy" id="3218"/>
    <lineage>
        <taxon>Eukaryota</taxon>
        <taxon>Viridiplantae</taxon>
        <taxon>Streptophyta</taxon>
        <taxon>Embryophyta</taxon>
        <taxon>Bryophyta</taxon>
        <taxon>Bryophytina</taxon>
        <taxon>Bryopsida</taxon>
        <taxon>Funariidae</taxon>
        <taxon>Funariales</taxon>
        <taxon>Funariaceae</taxon>
        <taxon>Physcomitrium</taxon>
    </lineage>
</organism>